<evidence type="ECO:0000313" key="2">
    <source>
        <dbReference type="EMBL" id="KAF2737546.1"/>
    </source>
</evidence>
<proteinExistence type="predicted"/>
<organism evidence="2 3">
    <name type="scientific">Polyplosphaeria fusca</name>
    <dbReference type="NCBI Taxonomy" id="682080"/>
    <lineage>
        <taxon>Eukaryota</taxon>
        <taxon>Fungi</taxon>
        <taxon>Dikarya</taxon>
        <taxon>Ascomycota</taxon>
        <taxon>Pezizomycotina</taxon>
        <taxon>Dothideomycetes</taxon>
        <taxon>Pleosporomycetidae</taxon>
        <taxon>Pleosporales</taxon>
        <taxon>Tetraplosphaeriaceae</taxon>
        <taxon>Polyplosphaeria</taxon>
    </lineage>
</organism>
<evidence type="ECO:0000256" key="1">
    <source>
        <dbReference type="SAM" id="MobiDB-lite"/>
    </source>
</evidence>
<accession>A0A9P4R5V7</accession>
<protein>
    <submittedName>
        <fullName evidence="2">Uncharacterized protein</fullName>
    </submittedName>
</protein>
<dbReference type="Proteomes" id="UP000799444">
    <property type="component" value="Unassembled WGS sequence"/>
</dbReference>
<reference evidence="2" key="1">
    <citation type="journal article" date="2020" name="Stud. Mycol.">
        <title>101 Dothideomycetes genomes: a test case for predicting lifestyles and emergence of pathogens.</title>
        <authorList>
            <person name="Haridas S."/>
            <person name="Albert R."/>
            <person name="Binder M."/>
            <person name="Bloem J."/>
            <person name="Labutti K."/>
            <person name="Salamov A."/>
            <person name="Andreopoulos B."/>
            <person name="Baker S."/>
            <person name="Barry K."/>
            <person name="Bills G."/>
            <person name="Bluhm B."/>
            <person name="Cannon C."/>
            <person name="Castanera R."/>
            <person name="Culley D."/>
            <person name="Daum C."/>
            <person name="Ezra D."/>
            <person name="Gonzalez J."/>
            <person name="Henrissat B."/>
            <person name="Kuo A."/>
            <person name="Liang C."/>
            <person name="Lipzen A."/>
            <person name="Lutzoni F."/>
            <person name="Magnuson J."/>
            <person name="Mondo S."/>
            <person name="Nolan M."/>
            <person name="Ohm R."/>
            <person name="Pangilinan J."/>
            <person name="Park H.-J."/>
            <person name="Ramirez L."/>
            <person name="Alfaro M."/>
            <person name="Sun H."/>
            <person name="Tritt A."/>
            <person name="Yoshinaga Y."/>
            <person name="Zwiers L.-H."/>
            <person name="Turgeon B."/>
            <person name="Goodwin S."/>
            <person name="Spatafora J."/>
            <person name="Crous P."/>
            <person name="Grigoriev I."/>
        </authorList>
    </citation>
    <scope>NUCLEOTIDE SEQUENCE</scope>
    <source>
        <strain evidence="2">CBS 125425</strain>
    </source>
</reference>
<dbReference type="AlphaFoldDB" id="A0A9P4R5V7"/>
<feature type="region of interest" description="Disordered" evidence="1">
    <location>
        <begin position="1"/>
        <end position="52"/>
    </location>
</feature>
<sequence length="69" mass="7417">MPETPLCKPPSRADKHLPLQSPSLASRVSPIAPHERVPDDPPDTGTAPQHPNKHAFVFTNATLDTEGSL</sequence>
<dbReference type="EMBL" id="ML996115">
    <property type="protein sequence ID" value="KAF2737546.1"/>
    <property type="molecule type" value="Genomic_DNA"/>
</dbReference>
<name>A0A9P4R5V7_9PLEO</name>
<comment type="caution">
    <text evidence="2">The sequence shown here is derived from an EMBL/GenBank/DDBJ whole genome shotgun (WGS) entry which is preliminary data.</text>
</comment>
<gene>
    <name evidence="2" type="ORF">EJ04DRAFT_510206</name>
</gene>
<keyword evidence="3" id="KW-1185">Reference proteome</keyword>
<evidence type="ECO:0000313" key="3">
    <source>
        <dbReference type="Proteomes" id="UP000799444"/>
    </source>
</evidence>